<dbReference type="AlphaFoldDB" id="A0A2G4YNN8"/>
<dbReference type="Gene3D" id="1.10.150.20">
    <property type="entry name" value="5' to 3' exonuclease, C-terminal subdomain"/>
    <property type="match status" value="1"/>
</dbReference>
<keyword evidence="7 17" id="KW-0548">Nucleotidyltransferase</keyword>
<comment type="cofactor">
    <cofactor evidence="17">
        <name>Mg(2+)</name>
        <dbReference type="ChEBI" id="CHEBI:18420"/>
    </cofactor>
    <text evidence="17">Binds 2 magnesium ions per subunit.</text>
</comment>
<dbReference type="InterPro" id="IPR001126">
    <property type="entry name" value="UmuC"/>
</dbReference>
<dbReference type="HAMAP" id="MF_01113">
    <property type="entry name" value="DNApol_IV"/>
    <property type="match status" value="1"/>
</dbReference>
<dbReference type="InterPro" id="IPR017961">
    <property type="entry name" value="DNA_pol_Y-fam_little_finger"/>
</dbReference>
<dbReference type="Pfam" id="PF11799">
    <property type="entry name" value="IMS_C"/>
    <property type="match status" value="1"/>
</dbReference>
<dbReference type="GO" id="GO:0003684">
    <property type="term" value="F:damaged DNA binding"/>
    <property type="evidence" value="ECO:0007669"/>
    <property type="project" value="InterPro"/>
</dbReference>
<keyword evidence="11 17" id="KW-0460">Magnesium</keyword>
<feature type="binding site" evidence="17">
    <location>
        <position position="48"/>
    </location>
    <ligand>
        <name>Mg(2+)</name>
        <dbReference type="ChEBI" id="CHEBI:18420"/>
    </ligand>
</feature>
<keyword evidence="10 17" id="KW-0227">DNA damage</keyword>
<dbReference type="GO" id="GO:0009432">
    <property type="term" value="P:SOS response"/>
    <property type="evidence" value="ECO:0007669"/>
    <property type="project" value="TreeGrafter"/>
</dbReference>
<evidence type="ECO:0000259" key="18">
    <source>
        <dbReference type="PROSITE" id="PS50173"/>
    </source>
</evidence>
<evidence type="ECO:0000256" key="17">
    <source>
        <dbReference type="HAMAP-Rule" id="MF_01113"/>
    </source>
</evidence>
<evidence type="ECO:0000256" key="8">
    <source>
        <dbReference type="ARBA" id="ARBA00022705"/>
    </source>
</evidence>
<evidence type="ECO:0000256" key="10">
    <source>
        <dbReference type="ARBA" id="ARBA00022763"/>
    </source>
</evidence>
<dbReference type="SUPFAM" id="SSF100879">
    <property type="entry name" value="Lesion bypass DNA polymerase (Y-family), little finger domain"/>
    <property type="match status" value="1"/>
</dbReference>
<dbReference type="SUPFAM" id="SSF56672">
    <property type="entry name" value="DNA/RNA polymerases"/>
    <property type="match status" value="1"/>
</dbReference>
<comment type="catalytic activity">
    <reaction evidence="16 17">
        <text>DNA(n) + a 2'-deoxyribonucleoside 5'-triphosphate = DNA(n+1) + diphosphate</text>
        <dbReference type="Rhea" id="RHEA:22508"/>
        <dbReference type="Rhea" id="RHEA-COMP:17339"/>
        <dbReference type="Rhea" id="RHEA-COMP:17340"/>
        <dbReference type="ChEBI" id="CHEBI:33019"/>
        <dbReference type="ChEBI" id="CHEBI:61560"/>
        <dbReference type="ChEBI" id="CHEBI:173112"/>
        <dbReference type="EC" id="2.7.7.7"/>
    </reaction>
</comment>
<evidence type="ECO:0000256" key="16">
    <source>
        <dbReference type="ARBA" id="ARBA00049244"/>
    </source>
</evidence>
<dbReference type="InterPro" id="IPR053848">
    <property type="entry name" value="IMS_HHH_1"/>
</dbReference>
<dbReference type="PANTHER" id="PTHR11076">
    <property type="entry name" value="DNA REPAIR POLYMERASE UMUC / TRANSFERASE FAMILY MEMBER"/>
    <property type="match status" value="1"/>
</dbReference>
<dbReference type="GO" id="GO:0003887">
    <property type="term" value="F:DNA-directed DNA polymerase activity"/>
    <property type="evidence" value="ECO:0007669"/>
    <property type="project" value="UniProtKB-UniRule"/>
</dbReference>
<gene>
    <name evidence="17" type="primary">dinB</name>
    <name evidence="19" type="ORF">CRD36_14830</name>
</gene>
<keyword evidence="5 17" id="KW-0963">Cytoplasm</keyword>
<reference evidence="19 20" key="1">
    <citation type="submission" date="2017-10" db="EMBL/GenBank/DDBJ databases">
        <title>Frigbacter circumglobatus gen. nov. sp. nov., isolated from sediment cultured in situ.</title>
        <authorList>
            <person name="Zhao Z."/>
        </authorList>
    </citation>
    <scope>NUCLEOTIDE SEQUENCE [LARGE SCALE GENOMIC DNA]</scope>
    <source>
        <strain evidence="19 20">ZYL</strain>
    </source>
</reference>
<dbReference type="InterPro" id="IPR043128">
    <property type="entry name" value="Rev_trsase/Diguanyl_cyclase"/>
</dbReference>
<dbReference type="InterPro" id="IPR050116">
    <property type="entry name" value="DNA_polymerase-Y"/>
</dbReference>
<dbReference type="EC" id="2.7.7.7" evidence="17"/>
<evidence type="ECO:0000256" key="3">
    <source>
        <dbReference type="ARBA" id="ARBA00011245"/>
    </source>
</evidence>
<evidence type="ECO:0000256" key="2">
    <source>
        <dbReference type="ARBA" id="ARBA00010945"/>
    </source>
</evidence>
<sequence length="423" mass="46888">MSAFCRDCLNDIALHDDAMTADFLCPNCGSPRILAHRELHQLSLCHIDCDAFYASVEKRDNPELLSKPVIIGGGKRGVVSTCCYIARTYGVHSAMPVYQAKKLCPHAVFISGDMAKYRTASQQIRQIFDQMSPSIEPLSLDEAFIDLTGTEKLHGDIPAKIIALAVARIEQDIGITVSVGLSYNKFLAKLASDLNKPRGFSLIGKAEAPALLAPMSIAKIWGVGKVMQKKMKSDGISQIGQLQHLDLKYLITKYGVMGDRLYHFSRGEDSRFVKSQRPTKSISNEITLQEDLSDYAALKSLLWKLCEKVSGRLKEKNYAGMTVTLKLKTSSFRQITRSSTLDSPTQMAETLYKVGARLLEPECNGQCYRLIGIGMAGLCGTEQADQPDLIEGGRAKEIKTERLMDDIRRKYGKNIIKKGRNLL</sequence>
<keyword evidence="14 17" id="KW-0234">DNA repair</keyword>
<name>A0A2G4YNN8_9PROT</name>
<evidence type="ECO:0000256" key="12">
    <source>
        <dbReference type="ARBA" id="ARBA00022932"/>
    </source>
</evidence>
<evidence type="ECO:0000256" key="14">
    <source>
        <dbReference type="ARBA" id="ARBA00023204"/>
    </source>
</evidence>
<evidence type="ECO:0000313" key="20">
    <source>
        <dbReference type="Proteomes" id="UP000229730"/>
    </source>
</evidence>
<feature type="binding site" evidence="17">
    <location>
        <position position="141"/>
    </location>
    <ligand>
        <name>Mg(2+)</name>
        <dbReference type="ChEBI" id="CHEBI:18420"/>
    </ligand>
</feature>
<dbReference type="FunFam" id="3.30.1490.100:FF:000004">
    <property type="entry name" value="DNA polymerase IV"/>
    <property type="match status" value="1"/>
</dbReference>
<dbReference type="Gene3D" id="3.30.70.270">
    <property type="match status" value="1"/>
</dbReference>
<proteinExistence type="inferred from homology"/>
<dbReference type="GO" id="GO:0000287">
    <property type="term" value="F:magnesium ion binding"/>
    <property type="evidence" value="ECO:0007669"/>
    <property type="project" value="UniProtKB-UniRule"/>
</dbReference>
<evidence type="ECO:0000256" key="15">
    <source>
        <dbReference type="ARBA" id="ARBA00025589"/>
    </source>
</evidence>
<dbReference type="CDD" id="cd03586">
    <property type="entry name" value="PolY_Pol_IV_kappa"/>
    <property type="match status" value="1"/>
</dbReference>
<accession>A0A2G4YNN8</accession>
<dbReference type="Pfam" id="PF00817">
    <property type="entry name" value="IMS"/>
    <property type="match status" value="1"/>
</dbReference>
<dbReference type="Gene3D" id="3.30.1490.100">
    <property type="entry name" value="DNA polymerase, Y-family, little finger domain"/>
    <property type="match status" value="1"/>
</dbReference>
<dbReference type="Proteomes" id="UP000229730">
    <property type="component" value="Unassembled WGS sequence"/>
</dbReference>
<comment type="function">
    <text evidence="15 17">Poorly processive, error-prone DNA polymerase involved in untargeted mutagenesis. Copies undamaged DNA at stalled replication forks, which arise in vivo from mismatched or misaligned primer ends. These misaligned primers can be extended by PolIV. Exhibits no 3'-5' exonuclease (proofreading) activity. May be involved in translesional synthesis, in conjunction with the beta clamp from PolIII.</text>
</comment>
<evidence type="ECO:0000256" key="6">
    <source>
        <dbReference type="ARBA" id="ARBA00022679"/>
    </source>
</evidence>
<keyword evidence="6 17" id="KW-0808">Transferase</keyword>
<comment type="subunit">
    <text evidence="3 17">Monomer.</text>
</comment>
<dbReference type="Gene3D" id="3.40.1170.60">
    <property type="match status" value="1"/>
</dbReference>
<organism evidence="19 20">
    <name type="scientific">Paremcibacter congregatus</name>
    <dbReference type="NCBI Taxonomy" id="2043170"/>
    <lineage>
        <taxon>Bacteria</taxon>
        <taxon>Pseudomonadati</taxon>
        <taxon>Pseudomonadota</taxon>
        <taxon>Alphaproteobacteria</taxon>
        <taxon>Emcibacterales</taxon>
        <taxon>Emcibacteraceae</taxon>
        <taxon>Paremcibacter</taxon>
    </lineage>
</organism>
<evidence type="ECO:0000256" key="7">
    <source>
        <dbReference type="ARBA" id="ARBA00022695"/>
    </source>
</evidence>
<feature type="active site" evidence="17">
    <location>
        <position position="142"/>
    </location>
</feature>
<keyword evidence="13 17" id="KW-0238">DNA-binding</keyword>
<evidence type="ECO:0000256" key="9">
    <source>
        <dbReference type="ARBA" id="ARBA00022723"/>
    </source>
</evidence>
<dbReference type="FunCoup" id="A0A2G4YNN8">
    <property type="interactions" value="484"/>
</dbReference>
<protein>
    <recommendedName>
        <fullName evidence="17">DNA polymerase IV</fullName>
        <shortName evidence="17">Pol IV</shortName>
        <ecNumber evidence="17">2.7.7.7</ecNumber>
    </recommendedName>
</protein>
<dbReference type="OrthoDB" id="9808813at2"/>
<dbReference type="InterPro" id="IPR022880">
    <property type="entry name" value="DNApol_IV"/>
</dbReference>
<dbReference type="InParanoid" id="A0A2G4YNN8"/>
<dbReference type="InterPro" id="IPR036775">
    <property type="entry name" value="DNA_pol_Y-fam_lit_finger_sf"/>
</dbReference>
<comment type="subcellular location">
    <subcellularLocation>
        <location evidence="1 17">Cytoplasm</location>
    </subcellularLocation>
</comment>
<evidence type="ECO:0000256" key="11">
    <source>
        <dbReference type="ARBA" id="ARBA00022842"/>
    </source>
</evidence>
<dbReference type="PANTHER" id="PTHR11076:SF33">
    <property type="entry name" value="DNA POLYMERASE KAPPA"/>
    <property type="match status" value="1"/>
</dbReference>
<evidence type="ECO:0000256" key="13">
    <source>
        <dbReference type="ARBA" id="ARBA00023125"/>
    </source>
</evidence>
<evidence type="ECO:0000256" key="4">
    <source>
        <dbReference type="ARBA" id="ARBA00022457"/>
    </source>
</evidence>
<keyword evidence="12 17" id="KW-0239">DNA-directed DNA polymerase</keyword>
<dbReference type="GO" id="GO:0005829">
    <property type="term" value="C:cytosol"/>
    <property type="evidence" value="ECO:0007669"/>
    <property type="project" value="TreeGrafter"/>
</dbReference>
<dbReference type="PROSITE" id="PS50173">
    <property type="entry name" value="UMUC"/>
    <property type="match status" value="1"/>
</dbReference>
<comment type="caution">
    <text evidence="19">The sequence shown here is derived from an EMBL/GenBank/DDBJ whole genome shotgun (WGS) entry which is preliminary data.</text>
</comment>
<evidence type="ECO:0000313" key="19">
    <source>
        <dbReference type="EMBL" id="PHZ83903.1"/>
    </source>
</evidence>
<evidence type="ECO:0000256" key="1">
    <source>
        <dbReference type="ARBA" id="ARBA00004496"/>
    </source>
</evidence>
<feature type="domain" description="UmuC" evidence="18">
    <location>
        <begin position="44"/>
        <end position="224"/>
    </location>
</feature>
<dbReference type="Pfam" id="PF21999">
    <property type="entry name" value="IMS_HHH_1"/>
    <property type="match status" value="1"/>
</dbReference>
<dbReference type="GO" id="GO:0006281">
    <property type="term" value="P:DNA repair"/>
    <property type="evidence" value="ECO:0007669"/>
    <property type="project" value="UniProtKB-UniRule"/>
</dbReference>
<feature type="site" description="Substrate discrimination" evidence="17">
    <location>
        <position position="53"/>
    </location>
</feature>
<dbReference type="GO" id="GO:0042276">
    <property type="term" value="P:error-prone translesion synthesis"/>
    <property type="evidence" value="ECO:0007669"/>
    <property type="project" value="TreeGrafter"/>
</dbReference>
<dbReference type="FunFam" id="3.40.1170.60:FF:000001">
    <property type="entry name" value="DNA polymerase IV"/>
    <property type="match status" value="1"/>
</dbReference>
<keyword evidence="20" id="KW-1185">Reference proteome</keyword>
<keyword evidence="4 17" id="KW-0515">Mutator protein</keyword>
<keyword evidence="8 17" id="KW-0235">DNA replication</keyword>
<dbReference type="GO" id="GO:0006261">
    <property type="term" value="P:DNA-templated DNA replication"/>
    <property type="evidence" value="ECO:0007669"/>
    <property type="project" value="UniProtKB-UniRule"/>
</dbReference>
<comment type="similarity">
    <text evidence="2 17">Belongs to the DNA polymerase type-Y family.</text>
</comment>
<dbReference type="NCBIfam" id="NF002677">
    <property type="entry name" value="PRK02406.1"/>
    <property type="match status" value="1"/>
</dbReference>
<keyword evidence="9 17" id="KW-0479">Metal-binding</keyword>
<dbReference type="EMBL" id="PDEM01000031">
    <property type="protein sequence ID" value="PHZ83903.1"/>
    <property type="molecule type" value="Genomic_DNA"/>
</dbReference>
<evidence type="ECO:0000256" key="5">
    <source>
        <dbReference type="ARBA" id="ARBA00022490"/>
    </source>
</evidence>
<dbReference type="NCBIfam" id="NF002751">
    <property type="entry name" value="PRK02794.1"/>
    <property type="match status" value="1"/>
</dbReference>
<dbReference type="InterPro" id="IPR043502">
    <property type="entry name" value="DNA/RNA_pol_sf"/>
</dbReference>